<name>A0ABR7F550_9FIRM</name>
<comment type="caution">
    <text evidence="1">The sequence shown here is derived from an EMBL/GenBank/DDBJ whole genome shotgun (WGS) entry which is preliminary data.</text>
</comment>
<dbReference type="EMBL" id="JACOOZ010000009">
    <property type="protein sequence ID" value="MBC5668717.1"/>
    <property type="molecule type" value="Genomic_DNA"/>
</dbReference>
<dbReference type="Proteomes" id="UP000597877">
    <property type="component" value="Unassembled WGS sequence"/>
</dbReference>
<dbReference type="InterPro" id="IPR008792">
    <property type="entry name" value="PQQD"/>
</dbReference>
<gene>
    <name evidence="1" type="ORF">H8S00_12120</name>
</gene>
<sequence length="115" mass="13859">MVKKQKLNYVDFIPGINIQWKITKDNLVEIIVENKGFYNVVARRLLKKPRFSYVQLDSYGSYVWRQIDGKRNIYEIGARLKKEHSKAGEMLYERLSMFFNILEKKKFIVFMEEDK</sequence>
<dbReference type="Pfam" id="PF05402">
    <property type="entry name" value="PqqD"/>
    <property type="match status" value="1"/>
</dbReference>
<keyword evidence="2" id="KW-1185">Reference proteome</keyword>
<proteinExistence type="predicted"/>
<dbReference type="InterPro" id="IPR041881">
    <property type="entry name" value="PqqD_sf"/>
</dbReference>
<organism evidence="1 2">
    <name type="scientific">Eubacterium segne</name>
    <dbReference type="NCBI Taxonomy" id="2763045"/>
    <lineage>
        <taxon>Bacteria</taxon>
        <taxon>Bacillati</taxon>
        <taxon>Bacillota</taxon>
        <taxon>Clostridia</taxon>
        <taxon>Eubacteriales</taxon>
        <taxon>Eubacteriaceae</taxon>
        <taxon>Eubacterium</taxon>
    </lineage>
</organism>
<evidence type="ECO:0000313" key="2">
    <source>
        <dbReference type="Proteomes" id="UP000597877"/>
    </source>
</evidence>
<dbReference type="RefSeq" id="WP_021951888.1">
    <property type="nucleotide sequence ID" value="NZ_JACOOZ010000009.1"/>
</dbReference>
<evidence type="ECO:0000313" key="1">
    <source>
        <dbReference type="EMBL" id="MBC5668717.1"/>
    </source>
</evidence>
<dbReference type="Gene3D" id="1.10.10.1150">
    <property type="entry name" value="Coenzyme PQQ synthesis protein D (PqqD)"/>
    <property type="match status" value="1"/>
</dbReference>
<accession>A0ABR7F550</accession>
<protein>
    <submittedName>
        <fullName evidence="1">PqqD family protein</fullName>
    </submittedName>
</protein>
<reference evidence="1 2" key="1">
    <citation type="submission" date="2020-08" db="EMBL/GenBank/DDBJ databases">
        <title>Genome public.</title>
        <authorList>
            <person name="Liu C."/>
            <person name="Sun Q."/>
        </authorList>
    </citation>
    <scope>NUCLEOTIDE SEQUENCE [LARGE SCALE GENOMIC DNA]</scope>
    <source>
        <strain evidence="1 2">BX4</strain>
    </source>
</reference>